<protein>
    <submittedName>
        <fullName evidence="5">Arabinose operon regulatory protein</fullName>
    </submittedName>
</protein>
<dbReference type="InterPro" id="IPR037923">
    <property type="entry name" value="HTH-like"/>
</dbReference>
<dbReference type="PROSITE" id="PS01124">
    <property type="entry name" value="HTH_ARAC_FAMILY_2"/>
    <property type="match status" value="1"/>
</dbReference>
<dbReference type="GO" id="GO:0003700">
    <property type="term" value="F:DNA-binding transcription factor activity"/>
    <property type="evidence" value="ECO:0007669"/>
    <property type="project" value="InterPro"/>
</dbReference>
<keyword evidence="3" id="KW-0804">Transcription</keyword>
<dbReference type="InterPro" id="IPR018062">
    <property type="entry name" value="HTH_AraC-typ_CS"/>
</dbReference>
<dbReference type="PANTHER" id="PTHR43280">
    <property type="entry name" value="ARAC-FAMILY TRANSCRIPTIONAL REGULATOR"/>
    <property type="match status" value="1"/>
</dbReference>
<evidence type="ECO:0000256" key="3">
    <source>
        <dbReference type="ARBA" id="ARBA00023163"/>
    </source>
</evidence>
<sequence>MPIKIRKTLLKEPFIFDTIGNHWEQDAITRPQGFPLYHYLQSEKGTGKLEIEGKKYILNEGEGFLIAPNIPHAYEPEGEEWLTTFITFTGMVEDTISKILGDRKVIFTSKEQGTVIATLIDDMMERYENPSIDAKSFSVDTYRILMNFVDNISTYKNDPLYKKYVEPIITEIEQGYNYEITLQSLSKKIYISPQYLSRLFKRFVGCSVYKYLTNYRINKAKELLLTDQRTEIQQIAQLVGFLDTSHFIVMFKKFVGITPLEYRKLN</sequence>
<accession>A0A239T787</accession>
<name>A0A239T787_9FIRM</name>
<gene>
    <name evidence="5" type="primary">araC</name>
    <name evidence="5" type="ORF">SAMEA4364220_00033</name>
</gene>
<dbReference type="SMART" id="SM00342">
    <property type="entry name" value="HTH_ARAC"/>
    <property type="match status" value="1"/>
</dbReference>
<dbReference type="EMBL" id="LT906446">
    <property type="protein sequence ID" value="SNU93591.1"/>
    <property type="molecule type" value="Genomic_DNA"/>
</dbReference>
<keyword evidence="1" id="KW-0805">Transcription regulation</keyword>
<dbReference type="InterPro" id="IPR020449">
    <property type="entry name" value="Tscrpt_reg_AraC-type_HTH"/>
</dbReference>
<dbReference type="Pfam" id="PF02311">
    <property type="entry name" value="AraC_binding"/>
    <property type="match status" value="1"/>
</dbReference>
<evidence type="ECO:0000256" key="1">
    <source>
        <dbReference type="ARBA" id="ARBA00023015"/>
    </source>
</evidence>
<dbReference type="Gene3D" id="2.60.120.280">
    <property type="entry name" value="Regulatory protein AraC"/>
    <property type="match status" value="1"/>
</dbReference>
<keyword evidence="2" id="KW-0238">DNA-binding</keyword>
<dbReference type="AlphaFoldDB" id="A0A239T787"/>
<dbReference type="InterPro" id="IPR003313">
    <property type="entry name" value="AraC-bd"/>
</dbReference>
<dbReference type="InterPro" id="IPR018060">
    <property type="entry name" value="HTH_AraC"/>
</dbReference>
<dbReference type="InterPro" id="IPR009057">
    <property type="entry name" value="Homeodomain-like_sf"/>
</dbReference>
<dbReference type="Proteomes" id="UP000215383">
    <property type="component" value="Chromosome 1"/>
</dbReference>
<dbReference type="RefSeq" id="WP_027889532.1">
    <property type="nucleotide sequence ID" value="NZ_OZ007009.1"/>
</dbReference>
<dbReference type="GO" id="GO:0043565">
    <property type="term" value="F:sequence-specific DNA binding"/>
    <property type="evidence" value="ECO:0007669"/>
    <property type="project" value="InterPro"/>
</dbReference>
<dbReference type="PANTHER" id="PTHR43280:SF28">
    <property type="entry name" value="HTH-TYPE TRANSCRIPTIONAL ACTIVATOR RHAS"/>
    <property type="match status" value="1"/>
</dbReference>
<dbReference type="PRINTS" id="PR00032">
    <property type="entry name" value="HTHARAC"/>
</dbReference>
<reference evidence="5 6" key="1">
    <citation type="submission" date="2017-06" db="EMBL/GenBank/DDBJ databases">
        <authorList>
            <consortium name="Pathogen Informatics"/>
        </authorList>
    </citation>
    <scope>NUCLEOTIDE SEQUENCE [LARGE SCALE GENOMIC DNA]</scope>
    <source>
        <strain evidence="5 6">NCTC10570</strain>
    </source>
</reference>
<dbReference type="Gene3D" id="1.10.10.60">
    <property type="entry name" value="Homeodomain-like"/>
    <property type="match status" value="2"/>
</dbReference>
<dbReference type="SUPFAM" id="SSF51215">
    <property type="entry name" value="Regulatory protein AraC"/>
    <property type="match status" value="1"/>
</dbReference>
<dbReference type="eggNOG" id="COG2169">
    <property type="taxonomic scope" value="Bacteria"/>
</dbReference>
<dbReference type="SUPFAM" id="SSF46689">
    <property type="entry name" value="Homeodomain-like"/>
    <property type="match status" value="2"/>
</dbReference>
<dbReference type="Pfam" id="PF12833">
    <property type="entry name" value="HTH_18"/>
    <property type="match status" value="1"/>
</dbReference>
<organism evidence="5 6">
    <name type="scientific">Megamonas hypermegale</name>
    <dbReference type="NCBI Taxonomy" id="158847"/>
    <lineage>
        <taxon>Bacteria</taxon>
        <taxon>Bacillati</taxon>
        <taxon>Bacillota</taxon>
        <taxon>Negativicutes</taxon>
        <taxon>Selenomonadales</taxon>
        <taxon>Selenomonadaceae</taxon>
        <taxon>Megamonas</taxon>
    </lineage>
</organism>
<evidence type="ECO:0000313" key="5">
    <source>
        <dbReference type="EMBL" id="SNU93591.1"/>
    </source>
</evidence>
<evidence type="ECO:0000259" key="4">
    <source>
        <dbReference type="PROSITE" id="PS01124"/>
    </source>
</evidence>
<proteinExistence type="predicted"/>
<keyword evidence="6" id="KW-1185">Reference proteome</keyword>
<evidence type="ECO:0000256" key="2">
    <source>
        <dbReference type="ARBA" id="ARBA00023125"/>
    </source>
</evidence>
<evidence type="ECO:0000313" key="6">
    <source>
        <dbReference type="Proteomes" id="UP000215383"/>
    </source>
</evidence>
<feature type="domain" description="HTH araC/xylS-type" evidence="4">
    <location>
        <begin position="166"/>
        <end position="265"/>
    </location>
</feature>
<dbReference type="eggNOG" id="COG2207">
    <property type="taxonomic scope" value="Bacteria"/>
</dbReference>
<dbReference type="OrthoDB" id="182534at2"/>
<dbReference type="PROSITE" id="PS00041">
    <property type="entry name" value="HTH_ARAC_FAMILY_1"/>
    <property type="match status" value="1"/>
</dbReference>